<dbReference type="EMBL" id="CAXJRC010000001">
    <property type="protein sequence ID" value="CAL2104796.1"/>
    <property type="molecule type" value="Genomic_DNA"/>
</dbReference>
<protein>
    <recommendedName>
        <fullName evidence="3">LytTR family transcriptional regulator</fullName>
    </recommendedName>
</protein>
<sequence length="141" mass="16658">MILFNTTYTDREEQLEIETLVGKPFSLLEKIKLGGIGSKRLIIHGVSKNLQMLLNKVSDVNYANIELRPKGIIVHITKQLKRYSWVIPYYKLSIFNVTYFSIHSEGNFIQMVKNNRYEISKKFISKMMRLKSISYEKFRFI</sequence>
<gene>
    <name evidence="1" type="ORF">T190115A13A_100084</name>
</gene>
<organism evidence="1 2">
    <name type="scientific">Tenacibaculum vairaonense</name>
    <dbReference type="NCBI Taxonomy" id="3137860"/>
    <lineage>
        <taxon>Bacteria</taxon>
        <taxon>Pseudomonadati</taxon>
        <taxon>Bacteroidota</taxon>
        <taxon>Flavobacteriia</taxon>
        <taxon>Flavobacteriales</taxon>
        <taxon>Flavobacteriaceae</taxon>
        <taxon>Tenacibaculum</taxon>
    </lineage>
</organism>
<dbReference type="Proteomes" id="UP001497602">
    <property type="component" value="Unassembled WGS sequence"/>
</dbReference>
<evidence type="ECO:0008006" key="3">
    <source>
        <dbReference type="Google" id="ProtNLM"/>
    </source>
</evidence>
<evidence type="ECO:0000313" key="2">
    <source>
        <dbReference type="Proteomes" id="UP001497602"/>
    </source>
</evidence>
<accession>A0ABM9PGQ8</accession>
<proteinExistence type="predicted"/>
<reference evidence="1 2" key="1">
    <citation type="submission" date="2024-05" db="EMBL/GenBank/DDBJ databases">
        <authorList>
            <person name="Duchaud E."/>
        </authorList>
    </citation>
    <scope>NUCLEOTIDE SEQUENCE [LARGE SCALE GENOMIC DNA]</scope>
    <source>
        <strain evidence="1">Ena-SAMPLE-TAB-13-05-2024-13:56:06:370-140305</strain>
    </source>
</reference>
<name>A0ABM9PGQ8_9FLAO</name>
<evidence type="ECO:0000313" key="1">
    <source>
        <dbReference type="EMBL" id="CAL2104796.1"/>
    </source>
</evidence>
<keyword evidence="2" id="KW-1185">Reference proteome</keyword>
<dbReference type="RefSeq" id="WP_348736464.1">
    <property type="nucleotide sequence ID" value="NZ_CAXJRC010000001.1"/>
</dbReference>
<comment type="caution">
    <text evidence="1">The sequence shown here is derived from an EMBL/GenBank/DDBJ whole genome shotgun (WGS) entry which is preliminary data.</text>
</comment>